<accession>A0A7M7HBQ3</accession>
<evidence type="ECO:0000256" key="1">
    <source>
        <dbReference type="SAM" id="MobiDB-lite"/>
    </source>
</evidence>
<sequence>MVKLDKLKENKQLLITETQLLQENCDQELDALKSGHRQKIKAISSSVSLVANGRLRYLEKDSLTAHSLISNELESLLEEAIDEDSVTDLMTRTTATLLIPAEDTLLDLGRVSIPCPAIEKVVDLPYPMSGITRLSEDSVLVGYGGSRYDADKVEINGNVQSCPSQHYNSLFYDIAILSDSKIVVSVAPRQVTFFNENWSRTTYTTILNETGYNIPFISVSSKNEIIAANITDRIHVFDPTGSTRKHSIATMETPGQALATKSGVIISSSCHYNPPSRVRVYDRDGKSGDPIAAKEGNISSQQ</sequence>
<feature type="region of interest" description="Disordered" evidence="1">
    <location>
        <begin position="277"/>
        <end position="302"/>
    </location>
</feature>
<dbReference type="SUPFAM" id="SSF63829">
    <property type="entry name" value="Calcium-dependent phosphotriesterase"/>
    <property type="match status" value="1"/>
</dbReference>
<organism evidence="2 3">
    <name type="scientific">Strongylocentrotus purpuratus</name>
    <name type="common">Purple sea urchin</name>
    <dbReference type="NCBI Taxonomy" id="7668"/>
    <lineage>
        <taxon>Eukaryota</taxon>
        <taxon>Metazoa</taxon>
        <taxon>Echinodermata</taxon>
        <taxon>Eleutherozoa</taxon>
        <taxon>Echinozoa</taxon>
        <taxon>Echinoidea</taxon>
        <taxon>Euechinoidea</taxon>
        <taxon>Echinacea</taxon>
        <taxon>Camarodonta</taxon>
        <taxon>Echinidea</taxon>
        <taxon>Strongylocentrotidae</taxon>
        <taxon>Strongylocentrotus</taxon>
    </lineage>
</organism>
<reference evidence="2" key="2">
    <citation type="submission" date="2021-01" db="UniProtKB">
        <authorList>
            <consortium name="EnsemblMetazoa"/>
        </authorList>
    </citation>
    <scope>IDENTIFICATION</scope>
</reference>
<dbReference type="AlphaFoldDB" id="A0A7M7HBQ3"/>
<evidence type="ECO:0000313" key="2">
    <source>
        <dbReference type="EnsemblMetazoa" id="XP_011660815"/>
    </source>
</evidence>
<dbReference type="EnsemblMetazoa" id="XM_011662513">
    <property type="protein sequence ID" value="XP_011660815"/>
    <property type="gene ID" value="LOC105436692"/>
</dbReference>
<dbReference type="Proteomes" id="UP000007110">
    <property type="component" value="Unassembled WGS sequence"/>
</dbReference>
<evidence type="ECO:0000313" key="3">
    <source>
        <dbReference type="Proteomes" id="UP000007110"/>
    </source>
</evidence>
<dbReference type="InterPro" id="IPR047153">
    <property type="entry name" value="TRIM45/56/19-like"/>
</dbReference>
<dbReference type="PANTHER" id="PTHR25462:SF229">
    <property type="entry name" value="TRANSCRIPTION INTERMEDIARY FACTOR 1-BETA"/>
    <property type="match status" value="1"/>
</dbReference>
<keyword evidence="3" id="KW-1185">Reference proteome</keyword>
<proteinExistence type="predicted"/>
<protein>
    <submittedName>
        <fullName evidence="2">Uncharacterized protein</fullName>
    </submittedName>
</protein>
<reference evidence="3" key="1">
    <citation type="submission" date="2015-02" db="EMBL/GenBank/DDBJ databases">
        <title>Genome sequencing for Strongylocentrotus purpuratus.</title>
        <authorList>
            <person name="Murali S."/>
            <person name="Liu Y."/>
            <person name="Vee V."/>
            <person name="English A."/>
            <person name="Wang M."/>
            <person name="Skinner E."/>
            <person name="Han Y."/>
            <person name="Muzny D.M."/>
            <person name="Worley K.C."/>
            <person name="Gibbs R.A."/>
        </authorList>
    </citation>
    <scope>NUCLEOTIDE SEQUENCE</scope>
</reference>
<name>A0A7M7HBQ3_STRPU</name>
<dbReference type="RefSeq" id="XP_011660815.2">
    <property type="nucleotide sequence ID" value="XM_011662513.2"/>
</dbReference>
<dbReference type="PANTHER" id="PTHR25462">
    <property type="entry name" value="BONUS, ISOFORM C-RELATED"/>
    <property type="match status" value="1"/>
</dbReference>
<dbReference type="KEGG" id="spu:105436692"/>
<dbReference type="InParanoid" id="A0A7M7HBQ3"/>
<dbReference type="GeneID" id="105436692"/>